<accession>Q6IGR0</accession>
<feature type="compositionally biased region" description="Basic and acidic residues" evidence="1">
    <location>
        <begin position="126"/>
        <end position="137"/>
    </location>
</feature>
<feature type="region of interest" description="Disordered" evidence="1">
    <location>
        <begin position="116"/>
        <end position="191"/>
    </location>
</feature>
<name>Q6IGR0_DROME</name>
<evidence type="ECO:0000256" key="1">
    <source>
        <dbReference type="SAM" id="MobiDB-lite"/>
    </source>
</evidence>
<feature type="compositionally biased region" description="Polar residues" evidence="1">
    <location>
        <begin position="116"/>
        <end position="125"/>
    </location>
</feature>
<reference evidence="2" key="1">
    <citation type="journal article" date="2003" name="Genome Biol.">
        <title>An integrated gene annotation and transcriptional profiling approach towards the full gene content of the Drosophila genome.</title>
        <authorList>
            <person name="Hild M."/>
            <person name="Beckmann B."/>
            <person name="Haas S.A."/>
            <person name="Koch B."/>
            <person name="Solovyev V."/>
            <person name="Busold C."/>
            <person name="Fellenberg K."/>
            <person name="Boutros M."/>
            <person name="Vingron M."/>
            <person name="Sauer F."/>
            <person name="Hoheisel J.D."/>
            <person name="Paro R."/>
        </authorList>
    </citation>
    <scope>NUCLEOTIDE SEQUENCE</scope>
</reference>
<dbReference type="AlphaFoldDB" id="Q6IGR0"/>
<gene>
    <name evidence="2" type="ORF">HDC05653</name>
</gene>
<organism evidence="2">
    <name type="scientific">Drosophila melanogaster</name>
    <name type="common">Fruit fly</name>
    <dbReference type="NCBI Taxonomy" id="7227"/>
    <lineage>
        <taxon>Eukaryota</taxon>
        <taxon>Metazoa</taxon>
        <taxon>Ecdysozoa</taxon>
        <taxon>Arthropoda</taxon>
        <taxon>Hexapoda</taxon>
        <taxon>Insecta</taxon>
        <taxon>Pterygota</taxon>
        <taxon>Neoptera</taxon>
        <taxon>Endopterygota</taxon>
        <taxon>Diptera</taxon>
        <taxon>Brachycera</taxon>
        <taxon>Muscomorpha</taxon>
        <taxon>Ephydroidea</taxon>
        <taxon>Drosophilidae</taxon>
        <taxon>Drosophila</taxon>
        <taxon>Sophophora</taxon>
    </lineage>
</organism>
<sequence>MGKWKGKWQKDDGEDEDEPTASLFAPVNFHSQPPVDYRAPFESSAPIFSALPPQKFEVKRNNNNNNNINTCRRILGGWRKKVGGPTGPLVPDDDDCRSDNDVAPSLFAGESVAESIMSTRNSRGTISDKRSGNRGTERGVIIQKGWEPVHPKFKRSSCKQTKQSKDTGRQKKGPAPGHRTLDSGRGTSAIPSTQLIPGIHRMMDTSDGYPIHDTPHFISSAIPASPLFHFFMSDYGSGRTLRE</sequence>
<proteinExistence type="predicted"/>
<feature type="region of interest" description="Disordered" evidence="1">
    <location>
        <begin position="1"/>
        <end position="29"/>
    </location>
</feature>
<protein>
    <submittedName>
        <fullName evidence="2">HDC05653</fullName>
    </submittedName>
</protein>
<dbReference type="EMBL" id="BK003706">
    <property type="protein sequence ID" value="DAA02404.1"/>
    <property type="molecule type" value="Genomic_DNA"/>
</dbReference>
<evidence type="ECO:0000313" key="2">
    <source>
        <dbReference type="EMBL" id="DAA02404.1"/>
    </source>
</evidence>